<reference evidence="2" key="1">
    <citation type="submission" date="2023-06" db="EMBL/GenBank/DDBJ databases">
        <title>Genome-scale phylogeny and comparative genomics of the fungal order Sordariales.</title>
        <authorList>
            <consortium name="Lawrence Berkeley National Laboratory"/>
            <person name="Hensen N."/>
            <person name="Bonometti L."/>
            <person name="Westerberg I."/>
            <person name="Brannstrom I.O."/>
            <person name="Guillou S."/>
            <person name="Cros-Aarteil S."/>
            <person name="Calhoun S."/>
            <person name="Haridas S."/>
            <person name="Kuo A."/>
            <person name="Mondo S."/>
            <person name="Pangilinan J."/>
            <person name="Riley R."/>
            <person name="Labutti K."/>
            <person name="Andreopoulos B."/>
            <person name="Lipzen A."/>
            <person name="Chen C."/>
            <person name="Yanf M."/>
            <person name="Daum C."/>
            <person name="Ng V."/>
            <person name="Clum A."/>
            <person name="Steindorff A."/>
            <person name="Ohm R."/>
            <person name="Martin F."/>
            <person name="Silar P."/>
            <person name="Natvig D."/>
            <person name="Lalanne C."/>
            <person name="Gautier V."/>
            <person name="Ament-Velasquez S.L."/>
            <person name="Kruys A."/>
            <person name="Hutchinson M.I."/>
            <person name="Powell A.J."/>
            <person name="Barry K."/>
            <person name="Miller A.N."/>
            <person name="Grigoriev I.V."/>
            <person name="Debuchy R."/>
            <person name="Gladieux P."/>
            <person name="Thoren M.H."/>
            <person name="Johannesson H."/>
        </authorList>
    </citation>
    <scope>NUCLEOTIDE SEQUENCE</scope>
    <source>
        <strain evidence="2">CBS 307.81</strain>
    </source>
</reference>
<organism evidence="2 3">
    <name type="scientific">Cercophora samala</name>
    <dbReference type="NCBI Taxonomy" id="330535"/>
    <lineage>
        <taxon>Eukaryota</taxon>
        <taxon>Fungi</taxon>
        <taxon>Dikarya</taxon>
        <taxon>Ascomycota</taxon>
        <taxon>Pezizomycotina</taxon>
        <taxon>Sordariomycetes</taxon>
        <taxon>Sordariomycetidae</taxon>
        <taxon>Sordariales</taxon>
        <taxon>Lasiosphaeriaceae</taxon>
        <taxon>Cercophora</taxon>
    </lineage>
</organism>
<keyword evidence="3" id="KW-1185">Reference proteome</keyword>
<dbReference type="AlphaFoldDB" id="A0AA39ZFG4"/>
<evidence type="ECO:0000256" key="1">
    <source>
        <dbReference type="SAM" id="MobiDB-lite"/>
    </source>
</evidence>
<feature type="region of interest" description="Disordered" evidence="1">
    <location>
        <begin position="46"/>
        <end position="69"/>
    </location>
</feature>
<evidence type="ECO:0000313" key="2">
    <source>
        <dbReference type="EMBL" id="KAK0669956.1"/>
    </source>
</evidence>
<sequence length="220" mass="25988">MEREHRARERSYVDRERRHSTHPGQTSTTRTTITTTTYYFVPTNNNAREARLPPRDFQPAPANPTPPPKPYVFTSLEIARATRDIAEAYRQTHGFYSEIERKSTVAWQDIHIDARRAYACITESKESMRHWFHAMVQETKSGNMNLVKTMIDTEKCFRWIYRILLCWVEGALKLELPPEEREYFEMLREDLMESKRYNKVFIDGYEMIKTAGGLGEEIEL</sequence>
<comment type="caution">
    <text evidence="2">The sequence shown here is derived from an EMBL/GenBank/DDBJ whole genome shotgun (WGS) entry which is preliminary data.</text>
</comment>
<name>A0AA39ZFG4_9PEZI</name>
<evidence type="ECO:0000313" key="3">
    <source>
        <dbReference type="Proteomes" id="UP001174997"/>
    </source>
</evidence>
<feature type="compositionally biased region" description="Basic and acidic residues" evidence="1">
    <location>
        <begin position="1"/>
        <end position="17"/>
    </location>
</feature>
<dbReference type="EMBL" id="JAULSY010000037">
    <property type="protein sequence ID" value="KAK0669956.1"/>
    <property type="molecule type" value="Genomic_DNA"/>
</dbReference>
<gene>
    <name evidence="2" type="ORF">QBC41DRAFT_302084</name>
</gene>
<feature type="region of interest" description="Disordered" evidence="1">
    <location>
        <begin position="1"/>
        <end position="32"/>
    </location>
</feature>
<proteinExistence type="predicted"/>
<accession>A0AA39ZFG4</accession>
<protein>
    <submittedName>
        <fullName evidence="2">Uncharacterized protein</fullName>
    </submittedName>
</protein>
<dbReference type="Proteomes" id="UP001174997">
    <property type="component" value="Unassembled WGS sequence"/>
</dbReference>